<gene>
    <name evidence="2" type="primary">BQ5605_C013g07221</name>
    <name evidence="2" type="ORF">BQ5605_C013G07221</name>
</gene>
<dbReference type="AlphaFoldDB" id="A0A2X0LVE7"/>
<dbReference type="EMBL" id="FQNC01000013">
    <property type="protein sequence ID" value="SGY15043.1"/>
    <property type="molecule type" value="Genomic_DNA"/>
</dbReference>
<dbReference type="Proteomes" id="UP000249464">
    <property type="component" value="Unassembled WGS sequence"/>
</dbReference>
<evidence type="ECO:0000313" key="2">
    <source>
        <dbReference type="EMBL" id="SGY15043.1"/>
    </source>
</evidence>
<feature type="region of interest" description="Disordered" evidence="1">
    <location>
        <begin position="58"/>
        <end position="90"/>
    </location>
</feature>
<evidence type="ECO:0000313" key="3">
    <source>
        <dbReference type="Proteomes" id="UP000249464"/>
    </source>
</evidence>
<reference evidence="2 3" key="1">
    <citation type="submission" date="2016-11" db="EMBL/GenBank/DDBJ databases">
        <authorList>
            <person name="Jaros S."/>
            <person name="Januszkiewicz K."/>
            <person name="Wedrychowicz H."/>
        </authorList>
    </citation>
    <scope>NUCLEOTIDE SEQUENCE [LARGE SCALE GENOMIC DNA]</scope>
</reference>
<keyword evidence="3" id="KW-1185">Reference proteome</keyword>
<accession>A0A2X0LVE7</accession>
<proteinExistence type="predicted"/>
<feature type="region of interest" description="Disordered" evidence="1">
    <location>
        <begin position="108"/>
        <end position="133"/>
    </location>
</feature>
<protein>
    <submittedName>
        <fullName evidence="2">BQ5605_C013g07221 protein</fullName>
    </submittedName>
</protein>
<name>A0A2X0LVE7_9BASI</name>
<sequence length="133" mass="14816">MQWRVGLEARAIRVHESCRRIAGIGDGHAGSLEKRDQRYQRRPELQLILPQEHRLPSHISEGAHCPSFTFTPNSSHAKQHQGGGETQPLVATGDLNVLKELKRRRKCSTPTHVLAKGSASDPRSAVPMVQLEM</sequence>
<evidence type="ECO:0000256" key="1">
    <source>
        <dbReference type="SAM" id="MobiDB-lite"/>
    </source>
</evidence>
<organism evidence="2 3">
    <name type="scientific">Microbotryum silenes-dioicae</name>
    <dbReference type="NCBI Taxonomy" id="796604"/>
    <lineage>
        <taxon>Eukaryota</taxon>
        <taxon>Fungi</taxon>
        <taxon>Dikarya</taxon>
        <taxon>Basidiomycota</taxon>
        <taxon>Pucciniomycotina</taxon>
        <taxon>Microbotryomycetes</taxon>
        <taxon>Microbotryales</taxon>
        <taxon>Microbotryaceae</taxon>
        <taxon>Microbotryum</taxon>
    </lineage>
</organism>